<keyword evidence="2" id="KW-1133">Transmembrane helix</keyword>
<feature type="region of interest" description="Disordered" evidence="1">
    <location>
        <begin position="308"/>
        <end position="333"/>
    </location>
</feature>
<feature type="transmembrane region" description="Helical" evidence="2">
    <location>
        <begin position="53"/>
        <end position="71"/>
    </location>
</feature>
<feature type="transmembrane region" description="Helical" evidence="2">
    <location>
        <begin position="16"/>
        <end position="41"/>
    </location>
</feature>
<sequence length="333" mass="37743">MLIISTLPYLDSALDLITLLFIFTLLLLSLLSLCFIFHLCFKSRTAHHLQHFNSLWTVRFLLVIFVIFWSFNELIRLPSFRRSYLYGPFPFLSTFFKVDGYKEEAQFCKVHVSASLGFFQPAFLGTLLFLVDVSIKKKTPNVSWAIIFVLSTCVPLLLVQIFFLFSPIDKMLLPLPACFTQSSMVKIDKFGNKVVLCKYPLLSTVIFGAFAVTYFMWFLFSLWKVLALVINKGLRMRIYALAVTVLVPLPVQVILLAVSVVWKPDDSDFAVISFVVFLITFFSFAVGQGILVIKPIADSLAAGGPCSRWNPHEEADGKKNDGKNDEEKNESVV</sequence>
<evidence type="ECO:0000313" key="3">
    <source>
        <dbReference type="EMBL" id="PRQ60543.1"/>
    </source>
</evidence>
<gene>
    <name evidence="3" type="ORF">RchiOBHm_Chr1g0382461</name>
</gene>
<feature type="transmembrane region" description="Helical" evidence="2">
    <location>
        <begin position="269"/>
        <end position="293"/>
    </location>
</feature>
<evidence type="ECO:0000256" key="1">
    <source>
        <dbReference type="SAM" id="MobiDB-lite"/>
    </source>
</evidence>
<dbReference type="Gramene" id="PRQ60543">
    <property type="protein sequence ID" value="PRQ60543"/>
    <property type="gene ID" value="RchiOBHm_Chr1g0382461"/>
</dbReference>
<dbReference type="EMBL" id="PDCK01000039">
    <property type="protein sequence ID" value="PRQ60543.1"/>
    <property type="molecule type" value="Genomic_DNA"/>
</dbReference>
<accession>A0A2P6SPG9</accession>
<dbReference type="STRING" id="74649.A0A2P6SPG9"/>
<dbReference type="OrthoDB" id="539709at2759"/>
<dbReference type="PANTHER" id="PTHR34116">
    <property type="entry name" value="PLASMINOGEN ACTIVATOR INHIBITOR"/>
    <property type="match status" value="1"/>
</dbReference>
<feature type="transmembrane region" description="Helical" evidence="2">
    <location>
        <begin position="238"/>
        <end position="263"/>
    </location>
</feature>
<keyword evidence="4" id="KW-1185">Reference proteome</keyword>
<feature type="transmembrane region" description="Helical" evidence="2">
    <location>
        <begin position="142"/>
        <end position="165"/>
    </location>
</feature>
<protein>
    <submittedName>
        <fullName evidence="3">Uncharacterized protein</fullName>
    </submittedName>
</protein>
<dbReference type="Proteomes" id="UP000238479">
    <property type="component" value="Chromosome 1"/>
</dbReference>
<reference evidence="3 4" key="1">
    <citation type="journal article" date="2018" name="Nat. Genet.">
        <title>The Rosa genome provides new insights in the design of modern roses.</title>
        <authorList>
            <person name="Bendahmane M."/>
        </authorList>
    </citation>
    <scope>NUCLEOTIDE SEQUENCE [LARGE SCALE GENOMIC DNA]</scope>
    <source>
        <strain evidence="4">cv. Old Blush</strain>
    </source>
</reference>
<organism evidence="3 4">
    <name type="scientific">Rosa chinensis</name>
    <name type="common">China rose</name>
    <dbReference type="NCBI Taxonomy" id="74649"/>
    <lineage>
        <taxon>Eukaryota</taxon>
        <taxon>Viridiplantae</taxon>
        <taxon>Streptophyta</taxon>
        <taxon>Embryophyta</taxon>
        <taxon>Tracheophyta</taxon>
        <taxon>Spermatophyta</taxon>
        <taxon>Magnoliopsida</taxon>
        <taxon>eudicotyledons</taxon>
        <taxon>Gunneridae</taxon>
        <taxon>Pentapetalae</taxon>
        <taxon>rosids</taxon>
        <taxon>fabids</taxon>
        <taxon>Rosales</taxon>
        <taxon>Rosaceae</taxon>
        <taxon>Rosoideae</taxon>
        <taxon>Rosoideae incertae sedis</taxon>
        <taxon>Rosa</taxon>
    </lineage>
</organism>
<comment type="caution">
    <text evidence="3">The sequence shown here is derived from an EMBL/GenBank/DDBJ whole genome shotgun (WGS) entry which is preliminary data.</text>
</comment>
<dbReference type="OMA" id="CWRVVAF"/>
<feature type="transmembrane region" description="Helical" evidence="2">
    <location>
        <begin position="201"/>
        <end position="226"/>
    </location>
</feature>
<keyword evidence="2" id="KW-0472">Membrane</keyword>
<name>A0A2P6SPG9_ROSCH</name>
<dbReference type="AlphaFoldDB" id="A0A2P6SPG9"/>
<keyword evidence="2" id="KW-0812">Transmembrane</keyword>
<feature type="transmembrane region" description="Helical" evidence="2">
    <location>
        <begin position="110"/>
        <end position="130"/>
    </location>
</feature>
<proteinExistence type="predicted"/>
<evidence type="ECO:0000313" key="4">
    <source>
        <dbReference type="Proteomes" id="UP000238479"/>
    </source>
</evidence>
<dbReference type="PANTHER" id="PTHR34116:SF9">
    <property type="entry name" value="OS08G0346600 PROTEIN"/>
    <property type="match status" value="1"/>
</dbReference>
<feature type="compositionally biased region" description="Basic and acidic residues" evidence="1">
    <location>
        <begin position="310"/>
        <end position="333"/>
    </location>
</feature>
<evidence type="ECO:0000256" key="2">
    <source>
        <dbReference type="SAM" id="Phobius"/>
    </source>
</evidence>